<proteinExistence type="predicted"/>
<evidence type="ECO:0000256" key="1">
    <source>
        <dbReference type="SAM" id="SignalP"/>
    </source>
</evidence>
<dbReference type="OrthoDB" id="5288304at2"/>
<accession>A0A161PV66</accession>
<organism evidence="2 3">
    <name type="scientific">Bdellovibrio bacteriovorus</name>
    <dbReference type="NCBI Taxonomy" id="959"/>
    <lineage>
        <taxon>Bacteria</taxon>
        <taxon>Pseudomonadati</taxon>
        <taxon>Bdellovibrionota</taxon>
        <taxon>Bdellovibrionia</taxon>
        <taxon>Bdellovibrionales</taxon>
        <taxon>Pseudobdellovibrionaceae</taxon>
        <taxon>Bdellovibrio</taxon>
    </lineage>
</organism>
<dbReference type="AlphaFoldDB" id="A0A161PV66"/>
<reference evidence="2 3" key="1">
    <citation type="submission" date="2016-03" db="EMBL/GenBank/DDBJ databases">
        <authorList>
            <person name="Ploux O."/>
        </authorList>
    </citation>
    <scope>NUCLEOTIDE SEQUENCE [LARGE SCALE GENOMIC DNA]</scope>
    <source>
        <strain evidence="2 3">EC13</strain>
    </source>
</reference>
<dbReference type="EMBL" id="LUKD01000001">
    <property type="protein sequence ID" value="KYG69438.1"/>
    <property type="molecule type" value="Genomic_DNA"/>
</dbReference>
<dbReference type="Gene3D" id="3.90.70.10">
    <property type="entry name" value="Cysteine proteinases"/>
    <property type="match status" value="1"/>
</dbReference>
<dbReference type="RefSeq" id="WP_063206330.1">
    <property type="nucleotide sequence ID" value="NZ_LUKD01000001.1"/>
</dbReference>
<sequence>MNVESAVIKRSKANSDKFFIMNVMGLLLSLMIFSAAHAEESCSTIDYRQELGPNRDQGELSWCFAYTSADLISQRVKTRVSATDIASTFILADPYKLEESTQPEVKNYLQENPEIYTRLQGIRLASAGKYDPEHILRKEGLMDTGGQEDAAIILANTKGMCTEKNFPSTESNQTKFFGQITKLYKKRNEAHIKQNNCGLFQSQADFTSAVVDPFSVAITSVYEDERDRRCQRKPWPVPLVPVMTKFGDSLEEYEARIKKGEINKEEGSKKLFATIDHALENGRIAGIGYNAYSLMAPEEGEDNKHADHSSVIAARKKIGGKCQYLIRNTWGSDCSIYYAKFHKRCEKGNVWVTKEELKESLYSVVYMK</sequence>
<dbReference type="Proteomes" id="UP000075799">
    <property type="component" value="Unassembled WGS sequence"/>
</dbReference>
<comment type="caution">
    <text evidence="2">The sequence shown here is derived from an EMBL/GenBank/DDBJ whole genome shotgun (WGS) entry which is preliminary data.</text>
</comment>
<evidence type="ECO:0008006" key="4">
    <source>
        <dbReference type="Google" id="ProtNLM"/>
    </source>
</evidence>
<dbReference type="SUPFAM" id="SSF54001">
    <property type="entry name" value="Cysteine proteinases"/>
    <property type="match status" value="1"/>
</dbReference>
<feature type="chain" id="PRO_5007824858" description="Peptidase C1A papain C-terminal domain-containing protein" evidence="1">
    <location>
        <begin position="39"/>
        <end position="368"/>
    </location>
</feature>
<dbReference type="InterPro" id="IPR038765">
    <property type="entry name" value="Papain-like_cys_pep_sf"/>
</dbReference>
<evidence type="ECO:0000313" key="2">
    <source>
        <dbReference type="EMBL" id="KYG69438.1"/>
    </source>
</evidence>
<evidence type="ECO:0000313" key="3">
    <source>
        <dbReference type="Proteomes" id="UP000075799"/>
    </source>
</evidence>
<gene>
    <name evidence="2" type="ORF">AZI87_09665</name>
</gene>
<protein>
    <recommendedName>
        <fullName evidence="4">Peptidase C1A papain C-terminal domain-containing protein</fullName>
    </recommendedName>
</protein>
<feature type="signal peptide" evidence="1">
    <location>
        <begin position="1"/>
        <end position="38"/>
    </location>
</feature>
<name>A0A161PV66_BDEBC</name>
<keyword evidence="1" id="KW-0732">Signal</keyword>